<keyword evidence="3" id="KW-0949">S-adenosyl-L-methionine</keyword>
<evidence type="ECO:0000256" key="2">
    <source>
        <dbReference type="ARBA" id="ARBA00022485"/>
    </source>
</evidence>
<feature type="domain" description="Radical SAM core" evidence="7">
    <location>
        <begin position="18"/>
        <end position="98"/>
    </location>
</feature>
<evidence type="ECO:0000256" key="3">
    <source>
        <dbReference type="ARBA" id="ARBA00022691"/>
    </source>
</evidence>
<evidence type="ECO:0000256" key="1">
    <source>
        <dbReference type="ARBA" id="ARBA00001966"/>
    </source>
</evidence>
<keyword evidence="2" id="KW-0004">4Fe-4S</keyword>
<dbReference type="GO" id="GO:0051539">
    <property type="term" value="F:4 iron, 4 sulfur cluster binding"/>
    <property type="evidence" value="ECO:0007669"/>
    <property type="project" value="UniProtKB-KW"/>
</dbReference>
<evidence type="ECO:0000313" key="8">
    <source>
        <dbReference type="EMBL" id="QOW61492.1"/>
    </source>
</evidence>
<reference evidence="8 9" key="1">
    <citation type="submission" date="2020-09" db="EMBL/GenBank/DDBJ databases">
        <title>Characterization of Treponema spp. from bovine digital dermatitis in Korea.</title>
        <authorList>
            <person name="Espiritu H.M."/>
            <person name="Cho Y.I."/>
            <person name="Mamuad L."/>
        </authorList>
    </citation>
    <scope>NUCLEOTIDE SEQUENCE [LARGE SCALE GENOMIC DNA]</scope>
    <source>
        <strain evidence="8 9">KS1</strain>
    </source>
</reference>
<dbReference type="GO" id="GO:0003824">
    <property type="term" value="F:catalytic activity"/>
    <property type="evidence" value="ECO:0007669"/>
    <property type="project" value="InterPro"/>
</dbReference>
<dbReference type="InterPro" id="IPR013785">
    <property type="entry name" value="Aldolase_TIM"/>
</dbReference>
<gene>
    <name evidence="8" type="ORF">IFE08_03640</name>
</gene>
<keyword evidence="4" id="KW-0479">Metal-binding</keyword>
<dbReference type="SUPFAM" id="SSF102114">
    <property type="entry name" value="Radical SAM enzymes"/>
    <property type="match status" value="1"/>
</dbReference>
<evidence type="ECO:0000313" key="9">
    <source>
        <dbReference type="Proteomes" id="UP000593915"/>
    </source>
</evidence>
<dbReference type="NCBIfam" id="TIGR04085">
    <property type="entry name" value="rSAM_more_4Fe4S"/>
    <property type="match status" value="1"/>
</dbReference>
<dbReference type="RefSeq" id="WP_194076987.1">
    <property type="nucleotide sequence ID" value="NZ_CP061839.1"/>
</dbReference>
<organism evidence="8 9">
    <name type="scientific">Treponema pedis</name>
    <dbReference type="NCBI Taxonomy" id="409322"/>
    <lineage>
        <taxon>Bacteria</taxon>
        <taxon>Pseudomonadati</taxon>
        <taxon>Spirochaetota</taxon>
        <taxon>Spirochaetia</taxon>
        <taxon>Spirochaetales</taxon>
        <taxon>Treponemataceae</taxon>
        <taxon>Treponema</taxon>
    </lineage>
</organism>
<dbReference type="CDD" id="cd01335">
    <property type="entry name" value="Radical_SAM"/>
    <property type="match status" value="1"/>
</dbReference>
<dbReference type="AlphaFoldDB" id="A0A7S7AX09"/>
<dbReference type="Gene3D" id="3.20.20.70">
    <property type="entry name" value="Aldolase class I"/>
    <property type="match status" value="2"/>
</dbReference>
<dbReference type="PANTHER" id="PTHR43787:SF3">
    <property type="entry name" value="ARYLSULFATASE REGULATORY PROTEIN"/>
    <property type="match status" value="1"/>
</dbReference>
<proteinExistence type="predicted"/>
<comment type="cofactor">
    <cofactor evidence="1">
        <name>[4Fe-4S] cluster</name>
        <dbReference type="ChEBI" id="CHEBI:49883"/>
    </cofactor>
</comment>
<keyword evidence="5" id="KW-0408">Iron</keyword>
<dbReference type="InterPro" id="IPR023885">
    <property type="entry name" value="4Fe4S-binding_SPASM_dom"/>
</dbReference>
<dbReference type="InterPro" id="IPR058240">
    <property type="entry name" value="rSAM_sf"/>
</dbReference>
<accession>A0A7S7AX09</accession>
<evidence type="ECO:0000256" key="4">
    <source>
        <dbReference type="ARBA" id="ARBA00022723"/>
    </source>
</evidence>
<evidence type="ECO:0000256" key="6">
    <source>
        <dbReference type="ARBA" id="ARBA00023014"/>
    </source>
</evidence>
<dbReference type="Proteomes" id="UP000593915">
    <property type="component" value="Chromosome"/>
</dbReference>
<evidence type="ECO:0000259" key="7">
    <source>
        <dbReference type="Pfam" id="PF04055"/>
    </source>
</evidence>
<dbReference type="InterPro" id="IPR007197">
    <property type="entry name" value="rSAM"/>
</dbReference>
<keyword evidence="6" id="KW-0411">Iron-sulfur</keyword>
<sequence>MENPDKLYEPVSKPIIEKKRDITINIFGGEPTLNIKGVLYFLEKMNVLANKLKVKKYYQMVTNGYLLNQEIIKKLYDLGVSDFQITLDGVKEEHDRRRSVVFKSFDNSTFGNKKYSIETIENISYNEFANKYSLEMMYSDGFSKKCEHCNFVPFCRGGCQFAASEENNGQYGYPFCEKVHMQEQLKGFILNNIYR</sequence>
<dbReference type="Pfam" id="PF04055">
    <property type="entry name" value="Radical_SAM"/>
    <property type="match status" value="1"/>
</dbReference>
<dbReference type="GO" id="GO:0046872">
    <property type="term" value="F:metal ion binding"/>
    <property type="evidence" value="ECO:0007669"/>
    <property type="project" value="UniProtKB-KW"/>
</dbReference>
<dbReference type="PANTHER" id="PTHR43787">
    <property type="entry name" value="FEMO COFACTOR BIOSYNTHESIS PROTEIN NIFB-RELATED"/>
    <property type="match status" value="1"/>
</dbReference>
<name>A0A7S7AX09_9SPIR</name>
<protein>
    <submittedName>
        <fullName evidence="8">SPASM domain-containing protein</fullName>
    </submittedName>
</protein>
<evidence type="ECO:0000256" key="5">
    <source>
        <dbReference type="ARBA" id="ARBA00023004"/>
    </source>
</evidence>
<dbReference type="EMBL" id="CP061839">
    <property type="protein sequence ID" value="QOW61492.1"/>
    <property type="molecule type" value="Genomic_DNA"/>
</dbReference>